<dbReference type="AlphaFoldDB" id="A0A397JR17"/>
<name>A0A397JR17_9GLOM</name>
<protein>
    <submittedName>
        <fullName evidence="1">Uncharacterized protein</fullName>
    </submittedName>
</protein>
<keyword evidence="2" id="KW-1185">Reference proteome</keyword>
<accession>A0A397JR17</accession>
<evidence type="ECO:0000313" key="2">
    <source>
        <dbReference type="Proteomes" id="UP000266861"/>
    </source>
</evidence>
<proteinExistence type="predicted"/>
<dbReference type="OrthoDB" id="2356344at2759"/>
<reference evidence="1 2" key="1">
    <citation type="submission" date="2018-08" db="EMBL/GenBank/DDBJ databases">
        <title>Genome and evolution of the arbuscular mycorrhizal fungus Diversispora epigaea (formerly Glomus versiforme) and its bacterial endosymbionts.</title>
        <authorList>
            <person name="Sun X."/>
            <person name="Fei Z."/>
            <person name="Harrison M."/>
        </authorList>
    </citation>
    <scope>NUCLEOTIDE SEQUENCE [LARGE SCALE GENOMIC DNA]</scope>
    <source>
        <strain evidence="1 2">IT104</strain>
    </source>
</reference>
<comment type="caution">
    <text evidence="1">The sequence shown here is derived from an EMBL/GenBank/DDBJ whole genome shotgun (WGS) entry which is preliminary data.</text>
</comment>
<organism evidence="1 2">
    <name type="scientific">Diversispora epigaea</name>
    <dbReference type="NCBI Taxonomy" id="1348612"/>
    <lineage>
        <taxon>Eukaryota</taxon>
        <taxon>Fungi</taxon>
        <taxon>Fungi incertae sedis</taxon>
        <taxon>Mucoromycota</taxon>
        <taxon>Glomeromycotina</taxon>
        <taxon>Glomeromycetes</taxon>
        <taxon>Diversisporales</taxon>
        <taxon>Diversisporaceae</taxon>
        <taxon>Diversispora</taxon>
    </lineage>
</organism>
<dbReference type="Proteomes" id="UP000266861">
    <property type="component" value="Unassembled WGS sequence"/>
</dbReference>
<dbReference type="EMBL" id="PQFF01000014">
    <property type="protein sequence ID" value="RHZ89308.1"/>
    <property type="molecule type" value="Genomic_DNA"/>
</dbReference>
<evidence type="ECO:0000313" key="1">
    <source>
        <dbReference type="EMBL" id="RHZ89308.1"/>
    </source>
</evidence>
<gene>
    <name evidence="1" type="ORF">Glove_16g166</name>
</gene>
<sequence>MSGYNNYTFKDCRWRFLNNSSLKMTLDTCKNLNNIIIYGSNQIVPKTVLSIPERCTTQIKIIKEAFRLRYKKDSKHISEYAGYVKNLCNAENQDEYIKYTAITLFPNDEAYNKRMPRYRKWYQSKKELLTSVEDLYNLYYKLSKKDRPMTETEIEEAVEDVLIDE</sequence>